<evidence type="ECO:0000256" key="1">
    <source>
        <dbReference type="SAM" id="MobiDB-lite"/>
    </source>
</evidence>
<dbReference type="PANTHER" id="PTHR13008:SF7">
    <property type="entry name" value="MAP KINASE-ACTIVATING DEATH DOMAIN PROTEIN"/>
    <property type="match status" value="1"/>
</dbReference>
<accession>A0A1I8F4Z3</accession>
<feature type="region of interest" description="Disordered" evidence="1">
    <location>
        <begin position="263"/>
        <end position="339"/>
    </location>
</feature>
<feature type="compositionally biased region" description="Low complexity" evidence="1">
    <location>
        <begin position="279"/>
        <end position="295"/>
    </location>
</feature>
<protein>
    <submittedName>
        <fullName evidence="3">BHLH domain-containing protein</fullName>
    </submittedName>
</protein>
<dbReference type="WBParaSite" id="maker-unitig_20769-snap-gene-0.2-mRNA-1">
    <property type="protein sequence ID" value="maker-unitig_20769-snap-gene-0.2-mRNA-1"/>
    <property type="gene ID" value="maker-unitig_20769-snap-gene-0.2"/>
</dbReference>
<dbReference type="GO" id="GO:0032483">
    <property type="term" value="P:regulation of Rab protein signal transduction"/>
    <property type="evidence" value="ECO:0007669"/>
    <property type="project" value="TreeGrafter"/>
</dbReference>
<proteinExistence type="predicted"/>
<name>A0A1I8F4Z3_9PLAT</name>
<sequence>QPTPAVRCSGNDVDSVDVGPRPEWPWFDSSIRPNVAGNFAEHTRTRLPSATRAPVGAPLRLTDGGLRPAHQAVEYFAEWSLVPDNCAFQRIHTGLTGSDRHRRQAQLAAPAVLRVAGQPAREPALLSYCYEPPNGDPPTDESGCSDSEPASSGAQPLPASTSYASLTDFVSEIISSDIVGDPNQLRQSRSAARLVIDGPPRTPSSRPTRCSCRPRLPVELAAKIPPAITAQGGHRADRLGEALCCYGNVSAADGVTPVTAWEERRARPRGPAAHHRRQAAAVPRRVGSVGSPPGHSRGGRRRVLGPASGSDRRTPPASAAELYSTSTPASARSSSSSSRRIAKKRAEAWLNALARLSPVLSHNLDSKLGSAIGELVGLVDSSSATAGAAVPIAREYPPAPLAAAAAAESHYSIGSQRSVVESSALIAKRQEVVKRQRSSSSGGRAGSRWLLQWLPICGAAAAAFRYWRVFPGAKKGPDTSAADQAFLKDMR</sequence>
<reference evidence="3" key="1">
    <citation type="submission" date="2016-11" db="UniProtKB">
        <authorList>
            <consortium name="WormBaseParasite"/>
        </authorList>
    </citation>
    <scope>IDENTIFICATION</scope>
</reference>
<dbReference type="InterPro" id="IPR039980">
    <property type="entry name" value="MADD"/>
</dbReference>
<evidence type="ECO:0000313" key="3">
    <source>
        <dbReference type="WBParaSite" id="maker-unitig_20769-snap-gene-0.2-mRNA-1"/>
    </source>
</evidence>
<dbReference type="GO" id="GO:0042981">
    <property type="term" value="P:regulation of apoptotic process"/>
    <property type="evidence" value="ECO:0007669"/>
    <property type="project" value="TreeGrafter"/>
</dbReference>
<feature type="compositionally biased region" description="Low complexity" evidence="1">
    <location>
        <begin position="324"/>
        <end position="339"/>
    </location>
</feature>
<keyword evidence="2" id="KW-1185">Reference proteome</keyword>
<dbReference type="PANTHER" id="PTHR13008">
    <property type="entry name" value="MAP-KINASE ACTIVATING DEATH DOMAIN PROTEIN MADD /DENN/AEX-3 C.ELEGANS"/>
    <property type="match status" value="1"/>
</dbReference>
<dbReference type="GO" id="GO:0005829">
    <property type="term" value="C:cytosol"/>
    <property type="evidence" value="ECO:0007669"/>
    <property type="project" value="TreeGrafter"/>
</dbReference>
<dbReference type="AlphaFoldDB" id="A0A1I8F4Z3"/>
<dbReference type="Proteomes" id="UP000095280">
    <property type="component" value="Unplaced"/>
</dbReference>
<feature type="region of interest" description="Disordered" evidence="1">
    <location>
        <begin position="181"/>
        <end position="210"/>
    </location>
</feature>
<dbReference type="GO" id="GO:0005085">
    <property type="term" value="F:guanyl-nucleotide exchange factor activity"/>
    <property type="evidence" value="ECO:0007669"/>
    <property type="project" value="TreeGrafter"/>
</dbReference>
<feature type="compositionally biased region" description="Polar residues" evidence="1">
    <location>
        <begin position="142"/>
        <end position="158"/>
    </location>
</feature>
<feature type="region of interest" description="Disordered" evidence="1">
    <location>
        <begin position="130"/>
        <end position="158"/>
    </location>
</feature>
<feature type="compositionally biased region" description="Basic residues" evidence="1">
    <location>
        <begin position="266"/>
        <end position="278"/>
    </location>
</feature>
<organism evidence="2 3">
    <name type="scientific">Macrostomum lignano</name>
    <dbReference type="NCBI Taxonomy" id="282301"/>
    <lineage>
        <taxon>Eukaryota</taxon>
        <taxon>Metazoa</taxon>
        <taxon>Spiralia</taxon>
        <taxon>Lophotrochozoa</taxon>
        <taxon>Platyhelminthes</taxon>
        <taxon>Rhabditophora</taxon>
        <taxon>Macrostomorpha</taxon>
        <taxon>Macrostomida</taxon>
        <taxon>Macrostomidae</taxon>
        <taxon>Macrostomum</taxon>
    </lineage>
</organism>
<evidence type="ECO:0000313" key="2">
    <source>
        <dbReference type="Proteomes" id="UP000095280"/>
    </source>
</evidence>